<dbReference type="Pfam" id="PF21310">
    <property type="entry name" value="OCRL-like_ASH"/>
    <property type="match status" value="1"/>
</dbReference>
<dbReference type="EMBL" id="CAJMWW010000017">
    <property type="protein sequence ID" value="CAE6400240.1"/>
    <property type="molecule type" value="Genomic_DNA"/>
</dbReference>
<gene>
    <name evidence="7" type="ORF">RDB_LOCUS6955</name>
</gene>
<evidence type="ECO:0000259" key="6">
    <source>
        <dbReference type="PROSITE" id="PS50238"/>
    </source>
</evidence>
<evidence type="ECO:0000256" key="1">
    <source>
        <dbReference type="ARBA" id="ARBA00004146"/>
    </source>
</evidence>
<evidence type="ECO:0000313" key="8">
    <source>
        <dbReference type="Proteomes" id="UP000663841"/>
    </source>
</evidence>
<dbReference type="Gene3D" id="2.60.40.10">
    <property type="entry name" value="Immunoglobulins"/>
    <property type="match status" value="1"/>
</dbReference>
<sequence length="776" mass="86414">MADIHHLPSHTQGPWISEHLPPLSPAWAGQPGNQDADVVLLRQRWLNEQLARLDSELKHVRDLSIRVGTFNVNGQDPIQSLRPWLCPPGTTTATSDLIVLGFQELDLSTEALLISTTTLREDLWCEALMRDLAELGDEYVKLTSKQLVGVLIVVLIRRPILPLLAPSGVASSSAGVGILGTMGNKGGVALRLQLMDTALVFMNAHLAASAYAVPPSDPNQKPLFVGRGPIPPDAVVDRRNADYVSLTGPGGRLNFSLLPRTPSALPTTVGFWDSHIAFFMVWKFPSSFAANTNILGPNAQGDFNYRIDLLDDEIRAFLDDPNDKDYSTLLKFDQLKIQQHLGKAFVEMIEGPIKFKPTYRCIIGKNEGHYWDAKRRPAWTDRILYLTARGKEKTLRLVEDSYKSCPTISLSDHKPVSADFIVQARSSITSQFRLPTLLLIKKLGRLPLEQDVPRIRLSEDFIDIDNIRYLKPVVRELKIQNIGIITAYWRVIPLENGGPLHPDWVSVHPTSGVLLPGDSVSIVVTTQITNGIANELNAGSKKLEDIVIIRTIRGKDTFLPINGTWTRTCLAYTPSALVRLPGPVRTSTVLKSAQLPPEKASSSPRELMRLINWLMKNSIEFDDLFEKPGDPQIVDQIIEACAALDTGTEFSFDERNPDHGVALAFGSALLLFLEEMPEPVIPYGLYAQCALTSSREQAYEILDTLPGLNANMWISITAFLHFFCQQDRRAKSIEVTQKIARLFADVLWFDSMTMPLTNRLSPLTRVGFLMFFISPH</sequence>
<feature type="region of interest" description="Disordered" evidence="5">
    <location>
        <begin position="1"/>
        <end position="28"/>
    </location>
</feature>
<feature type="domain" description="Rho-GAP" evidence="6">
    <location>
        <begin position="593"/>
        <end position="776"/>
    </location>
</feature>
<dbReference type="InterPro" id="IPR000198">
    <property type="entry name" value="RhoGAP_dom"/>
</dbReference>
<dbReference type="GO" id="GO:0007165">
    <property type="term" value="P:signal transduction"/>
    <property type="evidence" value="ECO:0007669"/>
    <property type="project" value="InterPro"/>
</dbReference>
<organism evidence="7 8">
    <name type="scientific">Rhizoctonia solani</name>
    <dbReference type="NCBI Taxonomy" id="456999"/>
    <lineage>
        <taxon>Eukaryota</taxon>
        <taxon>Fungi</taxon>
        <taxon>Dikarya</taxon>
        <taxon>Basidiomycota</taxon>
        <taxon>Agaricomycotina</taxon>
        <taxon>Agaricomycetes</taxon>
        <taxon>Cantharellales</taxon>
        <taxon>Ceratobasidiaceae</taxon>
        <taxon>Rhizoctonia</taxon>
    </lineage>
</organism>
<dbReference type="InterPro" id="IPR046985">
    <property type="entry name" value="IP5"/>
</dbReference>
<accession>A0A8H2WNE7</accession>
<dbReference type="SMART" id="SM00324">
    <property type="entry name" value="RhoGAP"/>
    <property type="match status" value="1"/>
</dbReference>
<dbReference type="Gene3D" id="1.10.555.10">
    <property type="entry name" value="Rho GTPase activation protein"/>
    <property type="match status" value="1"/>
</dbReference>
<dbReference type="Proteomes" id="UP000663841">
    <property type="component" value="Unassembled WGS sequence"/>
</dbReference>
<dbReference type="AlphaFoldDB" id="A0A8H2WNE7"/>
<dbReference type="Pfam" id="PF22669">
    <property type="entry name" value="Exo_endo_phos2"/>
    <property type="match status" value="2"/>
</dbReference>
<dbReference type="SMART" id="SM00128">
    <property type="entry name" value="IPPc"/>
    <property type="match status" value="1"/>
</dbReference>
<keyword evidence="4" id="KW-0968">Cytoplasmic vesicle</keyword>
<evidence type="ECO:0000256" key="5">
    <source>
        <dbReference type="SAM" id="MobiDB-lite"/>
    </source>
</evidence>
<dbReference type="SUPFAM" id="SSF56219">
    <property type="entry name" value="DNase I-like"/>
    <property type="match status" value="1"/>
</dbReference>
<dbReference type="InterPro" id="IPR000300">
    <property type="entry name" value="IPPc"/>
</dbReference>
<dbReference type="InterPro" id="IPR008936">
    <property type="entry name" value="Rho_GTPase_activation_prot"/>
</dbReference>
<comment type="caution">
    <text evidence="7">The sequence shown here is derived from an EMBL/GenBank/DDBJ whole genome shotgun (WGS) entry which is preliminary data.</text>
</comment>
<evidence type="ECO:0000256" key="3">
    <source>
        <dbReference type="ARBA" id="ARBA00022753"/>
    </source>
</evidence>
<dbReference type="GO" id="GO:0004439">
    <property type="term" value="F:phosphatidylinositol-4,5-bisphosphate 5-phosphatase activity"/>
    <property type="evidence" value="ECO:0007669"/>
    <property type="project" value="TreeGrafter"/>
</dbReference>
<dbReference type="InterPro" id="IPR048869">
    <property type="entry name" value="OCRL-1_2_ASH"/>
</dbReference>
<keyword evidence="3" id="KW-0967">Endosome</keyword>
<proteinExistence type="predicted"/>
<dbReference type="PROSITE" id="PS50238">
    <property type="entry name" value="RHOGAP"/>
    <property type="match status" value="1"/>
</dbReference>
<dbReference type="InterPro" id="IPR013783">
    <property type="entry name" value="Ig-like_fold"/>
</dbReference>
<dbReference type="SUPFAM" id="SSF48350">
    <property type="entry name" value="GTPase activation domain, GAP"/>
    <property type="match status" value="1"/>
</dbReference>
<dbReference type="InterPro" id="IPR036691">
    <property type="entry name" value="Endo/exonu/phosph_ase_sf"/>
</dbReference>
<name>A0A8H2WNE7_9AGAM</name>
<dbReference type="GO" id="GO:0031901">
    <property type="term" value="C:early endosome membrane"/>
    <property type="evidence" value="ECO:0007669"/>
    <property type="project" value="UniProtKB-SubCell"/>
</dbReference>
<dbReference type="Pfam" id="PF00620">
    <property type="entry name" value="RhoGAP"/>
    <property type="match status" value="1"/>
</dbReference>
<evidence type="ECO:0000313" key="7">
    <source>
        <dbReference type="EMBL" id="CAE6400240.1"/>
    </source>
</evidence>
<dbReference type="PANTHER" id="PTHR11200:SF300">
    <property type="entry name" value="TYPE II INOSITOL 1,4,5-TRISPHOSPHATE 5-PHOSPHATASE"/>
    <property type="match status" value="1"/>
</dbReference>
<comment type="subcellular location">
    <subcellularLocation>
        <location evidence="2">Cytoplasmic vesicle</location>
        <location evidence="2">Phagosome membrane</location>
    </subcellularLocation>
    <subcellularLocation>
        <location evidence="1">Early endosome membrane</location>
    </subcellularLocation>
</comment>
<protein>
    <recommendedName>
        <fullName evidence="6">Rho-GAP domain-containing protein</fullName>
    </recommendedName>
</protein>
<dbReference type="GO" id="GO:0046856">
    <property type="term" value="P:phosphatidylinositol dephosphorylation"/>
    <property type="evidence" value="ECO:0007669"/>
    <property type="project" value="InterPro"/>
</dbReference>
<reference evidence="7" key="1">
    <citation type="submission" date="2021-01" db="EMBL/GenBank/DDBJ databases">
        <authorList>
            <person name="Kaushik A."/>
        </authorList>
    </citation>
    <scope>NUCLEOTIDE SEQUENCE</scope>
    <source>
        <strain evidence="7">AG3-T5</strain>
    </source>
</reference>
<dbReference type="Gene3D" id="3.60.10.10">
    <property type="entry name" value="Endonuclease/exonuclease/phosphatase"/>
    <property type="match status" value="1"/>
</dbReference>
<dbReference type="PANTHER" id="PTHR11200">
    <property type="entry name" value="INOSITOL 5-PHOSPHATASE"/>
    <property type="match status" value="1"/>
</dbReference>
<evidence type="ECO:0000256" key="4">
    <source>
        <dbReference type="ARBA" id="ARBA00023329"/>
    </source>
</evidence>
<evidence type="ECO:0000256" key="2">
    <source>
        <dbReference type="ARBA" id="ARBA00004580"/>
    </source>
</evidence>